<feature type="region of interest" description="Disordered" evidence="1">
    <location>
        <begin position="1145"/>
        <end position="1236"/>
    </location>
</feature>
<feature type="compositionally biased region" description="Low complexity" evidence="1">
    <location>
        <begin position="510"/>
        <end position="523"/>
    </location>
</feature>
<accession>A0ABI7VVA1</accession>
<sequence>MSKMRSRSSSDPTMAESLREASGSLEVLEDGDEGKKKSKFKVFKSFFGKKKKKEPEDARGGRKLKPSLSSSNINISALKPVHEDQTEPRAMSNMGSKALSHDSIFMMDPEPANKIYPSPELQRGRSLQRPYVSRTLPRTGTSSLHRAVFGVTFGPMLPYVPRSALWAGGSDIAESPSLLPRQRSISPPLIRSDTISKDLEEISVDEESPESSPKDVSEQILTMKKGEPKQGKPGVPLVSQEEKSTTTSQEAVQKKPTNDSAGASSLEQSKKTETPDEKTAEQTANPDAAGTQGYLSMTAFGRQCARRGPGAMGMSECGLGGRTFKQFSVFFGDLSLEQSTTPPAKSVTPQEGLSDTDGLGKRNTGMDFKAGTTAGAQSVPEDVEGSTVGDPSTCCEDGAPGANRPEAMASLSSAATEAEAFKDPSRTQSEREEACSSDLQGIQLKMESVQDIPTVCREKPPGKCLPAFTAGISAPPSALAKRGFSVETPPLRSLSLAVVKFQAEEESSDSESSSEVGAGSEQVPPRPASQQEKPKGDQKVFPKPGSSAVEPSRPGQQLASRSSSWAVVRPEAEETSLDSETVPEDEDTSEQQVRPGRSLQSAGKPDRGQEVFTEPKSSASKVLGEPKVSTEWHSYADKYKSADPSRAWKEKPKDQGGTPSVSKSVLKEWDVSMQRLALQQLPQSFAKPAVQQQVSSGPVRALAQRSGFAEHLLPQSGTGAKAEQQASACLESTARDWGLSLEPLPPRTSLKHLMRRKVGQPVSKSPEIAMTPGVNSAALKCHSKPPPKPMAGDAFPPGLEHVSVSKQVLPPKGHFWALLRSVVEEQVLPGAESAVVEKDASMQPLVPRHQSPRQPLVQRQVSASPKSAAAEGAASGGPLLPKHSARPLVNPQSQQISENAAVKEGTSALLPRGGPFQPSGRPRLQAQTLPPDSVSASESSGPEEKMPPPHTSRAWVSPRVEQEASSGSASAPAARSTPVESKPPKSALQAWGNRKSKQAASTGLEGAVAEKGGSKAQPLPRMSSQSPMKPVGKQAVSAGPESMAAKKEASAEPLPPRQFSRSLAGHKVQQISSNFESNAAEGAVSRKPLPPKNPTQVLVRSKVQEMSLRLENKALEGNTSKKSPIPRYPSQSFVKYMAERVFSESPAAERGFHTNPPSTNPPSKPSMRPEAQCQVFSGQKNANMGGGISSQRLPWKGPLQSSGRPEDPKQASSHSESAPAKSSGSKKQPPPRYLSQALGKLEYQQYGSLVSVSALEDRKSFEGKLPSGGPSQAKKGPESQRHVSSTGSACAPVGWSCSEEPLPRRSSFWAFADPEHQQQVPSGSVGAAAEGAISGSNPSSRSVPKGPASPYGTKKRSHSSEDLIKNILASAAKPVKFTFAPASQTSTSGVTYPKEKVVKSSDPNSSHSDVSTTEADAENVFGIRVRKIPTSDKFKDETQDDRTKLSSLSLGPKSFPVCKGKRIRRSASHGFLGTADHLIPGYEFAEKQQDRPKSEIIAGNQPAYKVPGKAPGRQEYYGISEPTWITELRTKNRATIKEPSRAGDLLEDENQPASSLTFNVNKQEQVALKKLLQPTKGVPFVKNLTSNLGNHGLATE</sequence>
<feature type="compositionally biased region" description="Basic and acidic residues" evidence="1">
    <location>
        <begin position="419"/>
        <end position="434"/>
    </location>
</feature>
<feature type="compositionally biased region" description="Low complexity" evidence="1">
    <location>
        <begin position="1400"/>
        <end position="1411"/>
    </location>
</feature>
<feature type="compositionally biased region" description="Polar residues" evidence="1">
    <location>
        <begin position="258"/>
        <end position="267"/>
    </location>
</feature>
<protein>
    <recommendedName>
        <fullName evidence="4">KIAA1210</fullName>
    </recommendedName>
</protein>
<feature type="compositionally biased region" description="Polar residues" evidence="1">
    <location>
        <begin position="554"/>
        <end position="565"/>
    </location>
</feature>
<evidence type="ECO:0000313" key="2">
    <source>
        <dbReference type="Ensembl" id="ENSFCTP00005002096.1"/>
    </source>
</evidence>
<reference evidence="2" key="3">
    <citation type="submission" date="2025-09" db="UniProtKB">
        <authorList>
            <consortium name="Ensembl"/>
        </authorList>
    </citation>
    <scope>IDENTIFICATION</scope>
    <source>
        <strain evidence="2">breed Abyssinian</strain>
    </source>
</reference>
<evidence type="ECO:0008006" key="4">
    <source>
        <dbReference type="Google" id="ProtNLM"/>
    </source>
</evidence>
<reference evidence="2" key="2">
    <citation type="submission" date="2025-08" db="UniProtKB">
        <authorList>
            <consortium name="Ensembl"/>
        </authorList>
    </citation>
    <scope>IDENTIFICATION</scope>
    <source>
        <strain evidence="2">breed Abyssinian</strain>
    </source>
</reference>
<evidence type="ECO:0000313" key="3">
    <source>
        <dbReference type="Proteomes" id="UP000823872"/>
    </source>
</evidence>
<gene>
    <name evidence="2" type="primary">PCLO</name>
</gene>
<dbReference type="PANTHER" id="PTHR47743:SF2">
    <property type="entry name" value="ACROSOMAL PROTEIN KIAA1210"/>
    <property type="match status" value="1"/>
</dbReference>
<dbReference type="Ensembl" id="ENSFCTT00005003501.1">
    <property type="protein sequence ID" value="ENSFCTP00005002096.1"/>
    <property type="gene ID" value="ENSFCTG00005001366.1"/>
</dbReference>
<feature type="region of interest" description="Disordered" evidence="1">
    <location>
        <begin position="1259"/>
        <end position="1360"/>
    </location>
</feature>
<feature type="compositionally biased region" description="Polar residues" evidence="1">
    <location>
        <begin position="338"/>
        <end position="353"/>
    </location>
</feature>
<evidence type="ECO:0000256" key="1">
    <source>
        <dbReference type="SAM" id="MobiDB-lite"/>
    </source>
</evidence>
<feature type="compositionally biased region" description="Acidic residues" evidence="1">
    <location>
        <begin position="573"/>
        <end position="589"/>
    </location>
</feature>
<name>A0ABI7VVA1_FELCA</name>
<organism evidence="2 3">
    <name type="scientific">Felis catus</name>
    <name type="common">Cat</name>
    <name type="synonym">Felis silvestris catus</name>
    <dbReference type="NCBI Taxonomy" id="9685"/>
    <lineage>
        <taxon>Eukaryota</taxon>
        <taxon>Metazoa</taxon>
        <taxon>Chordata</taxon>
        <taxon>Craniata</taxon>
        <taxon>Vertebrata</taxon>
        <taxon>Euteleostomi</taxon>
        <taxon>Mammalia</taxon>
        <taxon>Eutheria</taxon>
        <taxon>Laurasiatheria</taxon>
        <taxon>Carnivora</taxon>
        <taxon>Feliformia</taxon>
        <taxon>Felidae</taxon>
        <taxon>Felinae</taxon>
        <taxon>Felis</taxon>
    </lineage>
</organism>
<feature type="region of interest" description="Disordered" evidence="1">
    <location>
        <begin position="1"/>
        <end position="35"/>
    </location>
</feature>
<feature type="compositionally biased region" description="Polar residues" evidence="1">
    <location>
        <begin position="925"/>
        <end position="940"/>
    </location>
</feature>
<dbReference type="GeneTree" id="ENSGT00940000163031"/>
<feature type="compositionally biased region" description="Low complexity" evidence="1">
    <location>
        <begin position="964"/>
        <end position="976"/>
    </location>
</feature>
<feature type="compositionally biased region" description="Low complexity" evidence="1">
    <location>
        <begin position="862"/>
        <end position="877"/>
    </location>
</feature>
<feature type="region of interest" description="Disordered" evidence="1">
    <location>
        <begin position="1382"/>
        <end position="1415"/>
    </location>
</feature>
<keyword evidence="3" id="KW-1185">Reference proteome</keyword>
<feature type="region of interest" description="Disordered" evidence="1">
    <location>
        <begin position="839"/>
        <end position="1058"/>
    </location>
</feature>
<feature type="compositionally biased region" description="Low complexity" evidence="1">
    <location>
        <begin position="1211"/>
        <end position="1227"/>
    </location>
</feature>
<feature type="region of interest" description="Disordered" evidence="1">
    <location>
        <begin position="49"/>
        <end position="88"/>
    </location>
</feature>
<feature type="compositionally biased region" description="Basic and acidic residues" evidence="1">
    <location>
        <begin position="628"/>
        <end position="654"/>
    </location>
</feature>
<feature type="region of interest" description="Disordered" evidence="1">
    <location>
        <begin position="338"/>
        <end position="437"/>
    </location>
</feature>
<feature type="region of interest" description="Disordered" evidence="1">
    <location>
        <begin position="173"/>
        <end position="294"/>
    </location>
</feature>
<feature type="compositionally biased region" description="Basic and acidic residues" evidence="1">
    <location>
        <begin position="268"/>
        <end position="280"/>
    </location>
</feature>
<dbReference type="Proteomes" id="UP000823872">
    <property type="component" value="Chromosome X"/>
</dbReference>
<reference evidence="2 3" key="1">
    <citation type="submission" date="2021-02" db="EMBL/GenBank/DDBJ databases">
        <title>Safari Cat Assemblies.</title>
        <authorList>
            <person name="Bredemeyer K.R."/>
            <person name="Murphy W.J."/>
        </authorList>
    </citation>
    <scope>NUCLEOTIDE SEQUENCE [LARGE SCALE GENOMIC DNA]</scope>
</reference>
<feature type="compositionally biased region" description="Low complexity" evidence="1">
    <location>
        <begin position="66"/>
        <end position="76"/>
    </location>
</feature>
<proteinExistence type="predicted"/>
<feature type="region of interest" description="Disordered" evidence="1">
    <location>
        <begin position="501"/>
        <end position="662"/>
    </location>
</feature>
<dbReference type="InterPro" id="IPR026713">
    <property type="entry name" value="CRACD-like"/>
</dbReference>
<feature type="compositionally biased region" description="Low complexity" evidence="1">
    <location>
        <begin position="406"/>
        <end position="418"/>
    </location>
</feature>
<dbReference type="PANTHER" id="PTHR47743">
    <property type="entry name" value="KIAA1210 / KIAA1211 FAMILY MEMBER"/>
    <property type="match status" value="1"/>
</dbReference>